<dbReference type="KEGG" id="bbes:BESB_039150"/>
<dbReference type="Proteomes" id="UP000224006">
    <property type="component" value="Chromosome II"/>
</dbReference>
<reference evidence="3 4" key="1">
    <citation type="submission" date="2017-09" db="EMBL/GenBank/DDBJ databases">
        <title>Genome sequencing of Besnoitia besnoiti strain Bb-Ger1.</title>
        <authorList>
            <person name="Schares G."/>
            <person name="Venepally P."/>
            <person name="Lorenzi H.A."/>
        </authorList>
    </citation>
    <scope>NUCLEOTIDE SEQUENCE [LARGE SCALE GENOMIC DNA]</scope>
    <source>
        <strain evidence="3 4">Bb-Ger1</strain>
    </source>
</reference>
<evidence type="ECO:0000256" key="1">
    <source>
        <dbReference type="SAM" id="MobiDB-lite"/>
    </source>
</evidence>
<feature type="compositionally biased region" description="Low complexity" evidence="1">
    <location>
        <begin position="128"/>
        <end position="146"/>
    </location>
</feature>
<keyword evidence="4" id="KW-1185">Reference proteome</keyword>
<gene>
    <name evidence="3" type="ORF">BESB_039150</name>
</gene>
<keyword evidence="2" id="KW-1133">Transmembrane helix</keyword>
<feature type="compositionally biased region" description="Low complexity" evidence="1">
    <location>
        <begin position="830"/>
        <end position="848"/>
    </location>
</feature>
<dbReference type="GeneID" id="40308896"/>
<evidence type="ECO:0000256" key="2">
    <source>
        <dbReference type="SAM" id="Phobius"/>
    </source>
</evidence>
<feature type="compositionally biased region" description="Low complexity" evidence="1">
    <location>
        <begin position="790"/>
        <end position="807"/>
    </location>
</feature>
<evidence type="ECO:0000313" key="3">
    <source>
        <dbReference type="EMBL" id="PFH37457.1"/>
    </source>
</evidence>
<feature type="region of interest" description="Disordered" evidence="1">
    <location>
        <begin position="1193"/>
        <end position="1237"/>
    </location>
</feature>
<feature type="region of interest" description="Disordered" evidence="1">
    <location>
        <begin position="1434"/>
        <end position="1465"/>
    </location>
</feature>
<feature type="compositionally biased region" description="Polar residues" evidence="1">
    <location>
        <begin position="749"/>
        <end position="763"/>
    </location>
</feature>
<sequence>MFVESNTSLRVLVVPVRLQGHTGFCTFFLRNTARDLGSRFEEMLRAELSGAQPGRRGRWRARYTRACLLALSATAIVSAVCSGRAETSASPQSSEARLDAAPATHWSPPFLSAASPASLLSSLLAAASEHGERQQAAQHGPAAAPSDDADAAQRPKGGESEKPDEGQEEPELPVHHPLFRLPSHVVGGASSFFLFWKKTSSPEPLPQAPPSHVMDAPAALALPSASSWFNWRSAPSQTGERGAAAEVEEQRTSQVGKQSAWWLPARENVSKLSGQDQQALGLSAAAASARFWFGAPPSLENVEEAAHAAAEGVRDASRRAGEAVHELVEAGEEPVKDAAKAVAHSEVAKGLWSYVAAAEGAANPLAAVRAAAWWFSERESEAEALVMSLADQGSQNVREATAVVSLAAQSWWHESGGQQATQFAQKALEGAAAWFRQQKRHLEELDASTAAAWLRSLQNPQPVPASPVAAEGRLVSANPTNAETQEGAAPSKSSWLQQWLWGGKAEATPAPKGVRKLDLVQAFLAPAELASWWNEREKNAPVAASWFWSKEAAAKTDSAKVNGVPPEAAAAAAAAAASWFWRSEPEGKQVPPPDAALTWFWRKQQEAVQDAAQMQAETKDAKHPGRLGASLSWASLWKGEVNNSAEEAAHQEAEHSAAASSLLSWWPATKPTADEKAKGLGSPPASESAWLWSNVKERQADAARQENGFVSWLNSWFSREGNPEKHSDKSAKDETATSAAASRGWFAVGSSSGQASQETSGQATPKDVSENSALSRFWLGASPSGDATETEPAAQESAEASSASSSALHKKPDLVSLAGPRAPGHDEESTSSSSESDSSSGSASSERASVFDLPPAPGDEPHDSASLEEPATQHASQWSVFSGTAPLHGPPFLGGGQSQRIPSGVPRVQKAGSLWSAGFSWLAGPGGVAPESAERASAPPASPASSVASAAAVASQLVAQHANAAAAGWMFAETPAGSEKAARSAPTAHEARVGGAHWWDWRSAGAAGTETMTRAPIYTRDVQLDCDPIPPFRACVQKCQRDNRSAKKAAASTSAADPEALGSYEYGNLRSCYFSCKQKWIDTDLPGCLREDGVKVEGVPPVEAFRITTTTSTTTTPPPPSPEQKKSPSSGEAPASRPFWARADEKAPEPEKQTEVKGFFSIFQRPETTTTSTTTVLPKGGFSVSRLFGFLPQAEPSGTRTEAAEASGSFPFSLRGGSQSLSSAGKTEAVSTPEPAAGSSLWARLFGRKVTAEPSELASVAGEAALTQPPQAGSPAQEAKPLSVLKKLGLLQSSAAAAEEASASSGWWSWRSKAESEPASDGSSANTAGASSAADASALAAAAVFDGAELSKVKAGAEKVKSSAREIVDDADQAVESAFFSWWPVLLIAVGVGLLILCVLGRRLGQWEGMAGSGDIERGEYASAPFFQSTAVSKHDDLAPSTGSSPAVASRCSDDNRQPLIAQVE</sequence>
<dbReference type="OrthoDB" id="332306at2759"/>
<comment type="caution">
    <text evidence="3">The sequence shown here is derived from an EMBL/GenBank/DDBJ whole genome shotgun (WGS) entry which is preliminary data.</text>
</comment>
<feature type="region of interest" description="Disordered" evidence="1">
    <location>
        <begin position="721"/>
        <end position="740"/>
    </location>
</feature>
<protein>
    <recommendedName>
        <fullName evidence="5">Transmembrane protein</fullName>
    </recommendedName>
</protein>
<organism evidence="3 4">
    <name type="scientific">Besnoitia besnoiti</name>
    <name type="common">Apicomplexan protozoan</name>
    <dbReference type="NCBI Taxonomy" id="94643"/>
    <lineage>
        <taxon>Eukaryota</taxon>
        <taxon>Sar</taxon>
        <taxon>Alveolata</taxon>
        <taxon>Apicomplexa</taxon>
        <taxon>Conoidasida</taxon>
        <taxon>Coccidia</taxon>
        <taxon>Eucoccidiorida</taxon>
        <taxon>Eimeriorina</taxon>
        <taxon>Sarcocystidae</taxon>
        <taxon>Besnoitia</taxon>
    </lineage>
</organism>
<feature type="compositionally biased region" description="Basic and acidic residues" evidence="1">
    <location>
        <begin position="1145"/>
        <end position="1155"/>
    </location>
</feature>
<feature type="region of interest" description="Disordered" evidence="1">
    <location>
        <begin position="748"/>
        <end position="904"/>
    </location>
</feature>
<evidence type="ECO:0000313" key="4">
    <source>
        <dbReference type="Proteomes" id="UP000224006"/>
    </source>
</evidence>
<keyword evidence="2" id="KW-0472">Membrane</keyword>
<feature type="compositionally biased region" description="Polar residues" evidence="1">
    <location>
        <begin position="1216"/>
        <end position="1225"/>
    </location>
</feature>
<accession>A0A2A9MNJ0</accession>
<feature type="compositionally biased region" description="Polar residues" evidence="1">
    <location>
        <begin position="873"/>
        <end position="882"/>
    </location>
</feature>
<feature type="region of interest" description="Disordered" evidence="1">
    <location>
        <begin position="1103"/>
        <end position="1136"/>
    </location>
</feature>
<dbReference type="VEuPathDB" id="ToxoDB:BESB_039150"/>
<name>A0A2A9MNJ0_BESBE</name>
<feature type="region of interest" description="Disordered" evidence="1">
    <location>
        <begin position="1145"/>
        <end position="1164"/>
    </location>
</feature>
<dbReference type="EMBL" id="NWUJ01000002">
    <property type="protein sequence ID" value="PFH37457.1"/>
    <property type="molecule type" value="Genomic_DNA"/>
</dbReference>
<feature type="transmembrane region" description="Helical" evidence="2">
    <location>
        <begin position="1380"/>
        <end position="1400"/>
    </location>
</feature>
<dbReference type="RefSeq" id="XP_029221466.1">
    <property type="nucleotide sequence ID" value="XM_029362501.1"/>
</dbReference>
<feature type="region of interest" description="Disordered" evidence="1">
    <location>
        <begin position="128"/>
        <end position="171"/>
    </location>
</feature>
<feature type="compositionally biased region" description="Basic and acidic residues" evidence="1">
    <location>
        <begin position="151"/>
        <end position="165"/>
    </location>
</feature>
<evidence type="ECO:0008006" key="5">
    <source>
        <dbReference type="Google" id="ProtNLM"/>
    </source>
</evidence>
<proteinExistence type="predicted"/>
<keyword evidence="2" id="KW-0812">Transmembrane</keyword>
<feature type="compositionally biased region" description="Basic and acidic residues" evidence="1">
    <location>
        <begin position="721"/>
        <end position="735"/>
    </location>
</feature>